<evidence type="ECO:0000313" key="7">
    <source>
        <dbReference type="EMBL" id="MCY1081056.1"/>
    </source>
</evidence>
<dbReference type="SMART" id="SM00089">
    <property type="entry name" value="PKD"/>
    <property type="match status" value="1"/>
</dbReference>
<protein>
    <submittedName>
        <fullName evidence="7">S8 family serine peptidase</fullName>
    </submittedName>
</protein>
<dbReference type="SUPFAM" id="SSF52743">
    <property type="entry name" value="Subtilisin-like"/>
    <property type="match status" value="1"/>
</dbReference>
<proteinExistence type="inferred from homology"/>
<keyword evidence="8" id="KW-1185">Reference proteome</keyword>
<dbReference type="InterPro" id="IPR054399">
    <property type="entry name" value="Fervidolysin-like_N_prodom"/>
</dbReference>
<dbReference type="EMBL" id="JAPNKA010000001">
    <property type="protein sequence ID" value="MCY1081056.1"/>
    <property type="molecule type" value="Genomic_DNA"/>
</dbReference>
<dbReference type="InterPro" id="IPR000601">
    <property type="entry name" value="PKD_dom"/>
</dbReference>
<dbReference type="SUPFAM" id="SSF49299">
    <property type="entry name" value="PKD domain"/>
    <property type="match status" value="1"/>
</dbReference>
<dbReference type="SUPFAM" id="SSF49313">
    <property type="entry name" value="Cadherin-like"/>
    <property type="match status" value="1"/>
</dbReference>
<dbReference type="PROSITE" id="PS51892">
    <property type="entry name" value="SUBTILASE"/>
    <property type="match status" value="1"/>
</dbReference>
<dbReference type="InterPro" id="IPR015919">
    <property type="entry name" value="Cadherin-like_sf"/>
</dbReference>
<dbReference type="PROSITE" id="PS00137">
    <property type="entry name" value="SUBTILASE_HIS"/>
    <property type="match status" value="1"/>
</dbReference>
<keyword evidence="2 5" id="KW-0645">Protease</keyword>
<evidence type="ECO:0000259" key="6">
    <source>
        <dbReference type="PROSITE" id="PS50093"/>
    </source>
</evidence>
<dbReference type="PROSITE" id="PS51257">
    <property type="entry name" value="PROKAR_LIPOPROTEIN"/>
    <property type="match status" value="1"/>
</dbReference>
<dbReference type="InterPro" id="IPR015500">
    <property type="entry name" value="Peptidase_S8_subtilisin-rel"/>
</dbReference>
<dbReference type="InterPro" id="IPR013783">
    <property type="entry name" value="Ig-like_fold"/>
</dbReference>
<dbReference type="Pfam" id="PF00082">
    <property type="entry name" value="Peptidase_S8"/>
    <property type="match status" value="1"/>
</dbReference>
<evidence type="ECO:0000256" key="2">
    <source>
        <dbReference type="ARBA" id="ARBA00022670"/>
    </source>
</evidence>
<keyword evidence="3 5" id="KW-0378">Hydrolase</keyword>
<dbReference type="RefSeq" id="WP_267539671.1">
    <property type="nucleotide sequence ID" value="NZ_JAPNKA010000001.1"/>
</dbReference>
<evidence type="ECO:0000256" key="4">
    <source>
        <dbReference type="ARBA" id="ARBA00022825"/>
    </source>
</evidence>
<feature type="domain" description="PKD" evidence="6">
    <location>
        <begin position="890"/>
        <end position="949"/>
    </location>
</feature>
<dbReference type="Gene3D" id="2.60.40.10">
    <property type="entry name" value="Immunoglobulins"/>
    <property type="match status" value="2"/>
</dbReference>
<dbReference type="InterPro" id="IPR000209">
    <property type="entry name" value="Peptidase_S8/S53_dom"/>
</dbReference>
<dbReference type="PROSITE" id="PS50093">
    <property type="entry name" value="PKD"/>
    <property type="match status" value="1"/>
</dbReference>
<dbReference type="PROSITE" id="PS00138">
    <property type="entry name" value="SUBTILASE_SER"/>
    <property type="match status" value="1"/>
</dbReference>
<reference evidence="7 8" key="1">
    <citation type="submission" date="2022-11" db="EMBL/GenBank/DDBJ databases">
        <title>Minimal conservation of predation-associated metabolite biosynthetic gene clusters underscores biosynthetic potential of Myxococcota including descriptions for ten novel species: Archangium lansinium sp. nov., Myxococcus landrumus sp. nov., Nannocystis bai.</title>
        <authorList>
            <person name="Ahearne A."/>
            <person name="Stevens C."/>
            <person name="Phillips K."/>
        </authorList>
    </citation>
    <scope>NUCLEOTIDE SEQUENCE [LARGE SCALE GENOMIC DNA]</scope>
    <source>
        <strain evidence="7 8">MIWBW</strain>
    </source>
</reference>
<dbReference type="InterPro" id="IPR036852">
    <property type="entry name" value="Peptidase_S8/S53_dom_sf"/>
</dbReference>
<dbReference type="Gene3D" id="3.40.50.200">
    <property type="entry name" value="Peptidase S8/S53 domain"/>
    <property type="match status" value="1"/>
</dbReference>
<dbReference type="InterPro" id="IPR035986">
    <property type="entry name" value="PKD_dom_sf"/>
</dbReference>
<comment type="caution">
    <text evidence="7">The sequence shown here is derived from an EMBL/GenBank/DDBJ whole genome shotgun (WGS) entry which is preliminary data.</text>
</comment>
<accession>A0ABT4AHJ4</accession>
<dbReference type="PANTHER" id="PTHR43399">
    <property type="entry name" value="SUBTILISIN-RELATED"/>
    <property type="match status" value="1"/>
</dbReference>
<keyword evidence="4 5" id="KW-0720">Serine protease</keyword>
<feature type="active site" description="Charge relay system" evidence="5">
    <location>
        <position position="394"/>
    </location>
</feature>
<dbReference type="Pfam" id="PF05345">
    <property type="entry name" value="He_PIG"/>
    <property type="match status" value="1"/>
</dbReference>
<dbReference type="NCBIfam" id="NF041940">
    <property type="entry name" value="choice_anch_X"/>
    <property type="match status" value="1"/>
</dbReference>
<sequence length="1214" mass="128036">MLDSVRKGQVGPAAGLVGLTVLLLVLQGCERPEAAGEKGYVEGELLVRFREPALTSAQSALHSVWGAEVVHSYESIPGLQVIRLPEGADLEQALAAYRKDPRVLQAGYNAVYSSDNVAPVVPDDPLFGSLWGLKNTGQDGGVAGADIGATQAWSLTTGSEEVVLAVIDSGLDYTHPDLAANVWVNPGEIAGNGLDDDNNGYVDDVHGINAITGTGDPMDDGNHGTHVAGILGAVGNNEAGISGVNWKAKIVACKFLDKSGNGTEANALKCMDYLLRLKQRAQNPVNIVATNNSWSCRLRTCNSELMRSAILKHQEAGMLFVAAAGNVNANIDSAESWPAKYQLPNMLVVAATDRKDARWNLSSYGPHTVHLAAPGVDIVSTVPGNAYRSFNGTSMASPHVVGVAGLLAAQEPTRDWRAIKNLLMAGARPVPGLSGVTMTGRRLRAWGPDGSGALNCENQIVTQRLSPLATSGRVATVVGFPLPISVLNIRCAEPAGAVSVSVAGHAESLVSLSDDGQGGDLAAGDGVYSGHFAPARPGTYTLTFPGGEVLTVDVLNPYVPAETRPFTYEAMTGANIRVDGASDETTSVIPVPFPIRFADVSSGFSTLYVNSNGYIAFAPVPSASANSPLPSTFFQTAILPLWQNLEVPGVEPSGLYYETLGTEPNRKFVIEWRDVAIAPIFPVQPLKFQVVFFENSSDIAFNYAQVFYGDPDYPELDNGGSATVGIQLLPTVVQQFSHMEPVLTDGTSLLFRTVPSPNVPVVTAPAVTNGPPAEGRPVSVQASFSVANGEDGPWKIEWSCHYDGVAFVPEQESFASVQGSVSHACDSLSQGDYRVALRVTGQSGEASPVQWTAFTVADVSPKVLSFTATPSSGNVPLVVDFSVSATTGAADGTTEPVVGYAWDFEGDGTFEETAVSTARHTYPGSGTFTARVRVLDRDSHTEAEVQVVVGAMANRPPTIDSSPPNQTAWCGALYTYQLVASDPDGDTLSFSLLQPPLGMTINASTGLIRWTPIGLQCGWKKDNFHTIKVQVSDGLGGVDTQEFSVNARTRAVLTVPQLVEPVGDALAGSTPLTFTVLNVPHPTEEPFTYDFEFLDVTEGDRVVHALLGIQEQPDGRTSVTLSGEQLVQGRPLAWRARAVSVTEGAGEWSAPLRFLLREQEPGKGQPLVPEEGRAGCGAMPGASAPSHLLLLLALTGVTRWRPRRGRGAGGGVGG</sequence>
<gene>
    <name evidence="7" type="ORF">OV287_42070</name>
</gene>
<feature type="active site" description="Charge relay system" evidence="5">
    <location>
        <position position="168"/>
    </location>
</feature>
<dbReference type="Pfam" id="PF22148">
    <property type="entry name" value="Fervidolysin_NPro-like"/>
    <property type="match status" value="1"/>
</dbReference>
<dbReference type="InterPro" id="IPR022398">
    <property type="entry name" value="Peptidase_S8_His-AS"/>
</dbReference>
<dbReference type="InterPro" id="IPR022409">
    <property type="entry name" value="PKD/Chitinase_dom"/>
</dbReference>
<dbReference type="CDD" id="cd07473">
    <property type="entry name" value="Peptidases_S8_Subtilisin_like"/>
    <property type="match status" value="1"/>
</dbReference>
<dbReference type="CDD" id="cd00146">
    <property type="entry name" value="PKD"/>
    <property type="match status" value="1"/>
</dbReference>
<comment type="similarity">
    <text evidence="1 5">Belongs to the peptidase S8 family.</text>
</comment>
<dbReference type="InterPro" id="IPR023828">
    <property type="entry name" value="Peptidase_S8_Ser-AS"/>
</dbReference>
<dbReference type="Proteomes" id="UP001207654">
    <property type="component" value="Unassembled WGS sequence"/>
</dbReference>
<dbReference type="PRINTS" id="PR00723">
    <property type="entry name" value="SUBTILISIN"/>
</dbReference>
<evidence type="ECO:0000256" key="5">
    <source>
        <dbReference type="PROSITE-ProRule" id="PRU01240"/>
    </source>
</evidence>
<feature type="active site" description="Charge relay system" evidence="5">
    <location>
        <position position="223"/>
    </location>
</feature>
<evidence type="ECO:0000256" key="1">
    <source>
        <dbReference type="ARBA" id="ARBA00011073"/>
    </source>
</evidence>
<name>A0ABT4AHJ4_9BACT</name>
<evidence type="ECO:0000313" key="8">
    <source>
        <dbReference type="Proteomes" id="UP001207654"/>
    </source>
</evidence>
<dbReference type="Pfam" id="PF18911">
    <property type="entry name" value="PKD_4"/>
    <property type="match status" value="1"/>
</dbReference>
<organism evidence="7 8">
    <name type="scientific">Archangium lansingense</name>
    <dbReference type="NCBI Taxonomy" id="2995310"/>
    <lineage>
        <taxon>Bacteria</taxon>
        <taxon>Pseudomonadati</taxon>
        <taxon>Myxococcota</taxon>
        <taxon>Myxococcia</taxon>
        <taxon>Myxococcales</taxon>
        <taxon>Cystobacterineae</taxon>
        <taxon>Archangiaceae</taxon>
        <taxon>Archangium</taxon>
    </lineage>
</organism>
<dbReference type="PANTHER" id="PTHR43399:SF4">
    <property type="entry name" value="CELL WALL-ASSOCIATED PROTEASE"/>
    <property type="match status" value="1"/>
</dbReference>
<dbReference type="InterPro" id="IPR034204">
    <property type="entry name" value="PfSUB1-like_cat_dom"/>
</dbReference>
<evidence type="ECO:0000256" key="3">
    <source>
        <dbReference type="ARBA" id="ARBA00022801"/>
    </source>
</evidence>
<dbReference type="InterPro" id="IPR051048">
    <property type="entry name" value="Peptidase_S8/S53_subtilisin"/>
</dbReference>